<dbReference type="KEGG" id="mgk:FSB76_25925"/>
<evidence type="ECO:0000313" key="4">
    <source>
        <dbReference type="Proteomes" id="UP000321362"/>
    </source>
</evidence>
<protein>
    <submittedName>
        <fullName evidence="3">Uncharacterized protein</fullName>
    </submittedName>
</protein>
<accession>A0A5B8W6I6</accession>
<feature type="region of interest" description="Disordered" evidence="1">
    <location>
        <begin position="134"/>
        <end position="177"/>
    </location>
</feature>
<evidence type="ECO:0000256" key="2">
    <source>
        <dbReference type="SAM" id="SignalP"/>
    </source>
</evidence>
<feature type="compositionally biased region" description="Basic residues" evidence="1">
    <location>
        <begin position="168"/>
        <end position="177"/>
    </location>
</feature>
<dbReference type="EMBL" id="CP042437">
    <property type="protein sequence ID" value="QEC79219.1"/>
    <property type="molecule type" value="Genomic_DNA"/>
</dbReference>
<keyword evidence="2" id="KW-0732">Signal</keyword>
<dbReference type="Proteomes" id="UP000321362">
    <property type="component" value="Chromosome"/>
</dbReference>
<name>A0A5B8W6I6_9SPHI</name>
<dbReference type="AlphaFoldDB" id="A0A5B8W6I6"/>
<organism evidence="3 4">
    <name type="scientific">Mucilaginibacter ginsenosidivorax</name>
    <dbReference type="NCBI Taxonomy" id="862126"/>
    <lineage>
        <taxon>Bacteria</taxon>
        <taxon>Pseudomonadati</taxon>
        <taxon>Bacteroidota</taxon>
        <taxon>Sphingobacteriia</taxon>
        <taxon>Sphingobacteriales</taxon>
        <taxon>Sphingobacteriaceae</taxon>
        <taxon>Mucilaginibacter</taxon>
    </lineage>
</organism>
<evidence type="ECO:0000313" key="3">
    <source>
        <dbReference type="EMBL" id="QEC79219.1"/>
    </source>
</evidence>
<feature type="compositionally biased region" description="Basic and acidic residues" evidence="1">
    <location>
        <begin position="134"/>
        <end position="155"/>
    </location>
</feature>
<dbReference type="OrthoDB" id="799522at2"/>
<feature type="signal peptide" evidence="2">
    <location>
        <begin position="1"/>
        <end position="22"/>
    </location>
</feature>
<proteinExistence type="predicted"/>
<gene>
    <name evidence="3" type="ORF">FSB76_25925</name>
</gene>
<evidence type="ECO:0000256" key="1">
    <source>
        <dbReference type="SAM" id="MobiDB-lite"/>
    </source>
</evidence>
<reference evidence="3 4" key="1">
    <citation type="journal article" date="2013" name="J. Microbiol.">
        <title>Mucilaginibacter ginsenosidivorax sp. nov., with ginsenoside converting activity isolated from sediment.</title>
        <authorList>
            <person name="Kim J.K."/>
            <person name="Choi T.E."/>
            <person name="Liu Q.M."/>
            <person name="Park H.Y."/>
            <person name="Yi T.H."/>
            <person name="Yoon M.H."/>
            <person name="Kim S.C."/>
            <person name="Im W.T."/>
        </authorList>
    </citation>
    <scope>NUCLEOTIDE SEQUENCE [LARGE SCALE GENOMIC DNA]</scope>
    <source>
        <strain evidence="3 4">KHI28</strain>
    </source>
</reference>
<sequence>MKKIVFAAMALLSLFSFKAADAQVSVSLGINIGSQPAWGPVGYDYARYYYMPDIDVYYSVPTHQYVYYQNNSWIKTSVLPARYGNFDPYQSYKVVINEKDPWVRNNFYRTKYATYKGRRDQIIIRDSRDEKYRNHWDNGKHKGWDKQKYKKQKNDDGDDDQGNGNGHGKGHGHKDKD</sequence>
<feature type="chain" id="PRO_5022682354" evidence="2">
    <location>
        <begin position="23"/>
        <end position="177"/>
    </location>
</feature>
<keyword evidence="4" id="KW-1185">Reference proteome</keyword>
<dbReference type="RefSeq" id="WP_147058595.1">
    <property type="nucleotide sequence ID" value="NZ_CP042437.1"/>
</dbReference>